<keyword evidence="2" id="KW-0805">Transcription regulation</keyword>
<dbReference type="InterPro" id="IPR036390">
    <property type="entry name" value="WH_DNA-bd_sf"/>
</dbReference>
<name>A0ABT0V941_9HYPH</name>
<evidence type="ECO:0000256" key="2">
    <source>
        <dbReference type="ARBA" id="ARBA00023015"/>
    </source>
</evidence>
<keyword evidence="4" id="KW-0804">Transcription</keyword>
<dbReference type="Pfam" id="PF03466">
    <property type="entry name" value="LysR_substrate"/>
    <property type="match status" value="1"/>
</dbReference>
<keyword evidence="3" id="KW-0238">DNA-binding</keyword>
<dbReference type="PANTHER" id="PTHR30537:SF5">
    <property type="entry name" value="HTH-TYPE TRANSCRIPTIONAL ACTIVATOR TTDR-RELATED"/>
    <property type="match status" value="1"/>
</dbReference>
<dbReference type="InterPro" id="IPR000847">
    <property type="entry name" value="LysR_HTH_N"/>
</dbReference>
<evidence type="ECO:0000259" key="6">
    <source>
        <dbReference type="PROSITE" id="PS50931"/>
    </source>
</evidence>
<dbReference type="CDD" id="cd08432">
    <property type="entry name" value="PBP2_GcdR_TrpI_HvrB_AmpR_like"/>
    <property type="match status" value="1"/>
</dbReference>
<proteinExistence type="inferred from homology"/>
<dbReference type="Gene3D" id="1.10.10.10">
    <property type="entry name" value="Winged helix-like DNA-binding domain superfamily/Winged helix DNA-binding domain"/>
    <property type="match status" value="1"/>
</dbReference>
<accession>A0ABT0V941</accession>
<dbReference type="Gene3D" id="3.40.190.10">
    <property type="entry name" value="Periplasmic binding protein-like II"/>
    <property type="match status" value="2"/>
</dbReference>
<feature type="coiled-coil region" evidence="5">
    <location>
        <begin position="26"/>
        <end position="89"/>
    </location>
</feature>
<evidence type="ECO:0000256" key="3">
    <source>
        <dbReference type="ARBA" id="ARBA00023125"/>
    </source>
</evidence>
<comment type="caution">
    <text evidence="7">The sequence shown here is derived from an EMBL/GenBank/DDBJ whole genome shotgun (WGS) entry which is preliminary data.</text>
</comment>
<evidence type="ECO:0000256" key="5">
    <source>
        <dbReference type="SAM" id="Coils"/>
    </source>
</evidence>
<dbReference type="Proteomes" id="UP001155079">
    <property type="component" value="Unassembled WGS sequence"/>
</dbReference>
<protein>
    <submittedName>
        <fullName evidence="7">LysR substrate-binding domain-containing protein</fullName>
    </submittedName>
</protein>
<feature type="domain" description="HTH lysR-type" evidence="6">
    <location>
        <begin position="5"/>
        <end position="62"/>
    </location>
</feature>
<dbReference type="PROSITE" id="PS50931">
    <property type="entry name" value="HTH_LYSR"/>
    <property type="match status" value="1"/>
</dbReference>
<gene>
    <name evidence="7" type="ORF">NBH20_14565</name>
</gene>
<dbReference type="SUPFAM" id="SSF46785">
    <property type="entry name" value="Winged helix' DNA-binding domain"/>
    <property type="match status" value="1"/>
</dbReference>
<dbReference type="InterPro" id="IPR058163">
    <property type="entry name" value="LysR-type_TF_proteobact-type"/>
</dbReference>
<dbReference type="RefSeq" id="WP_250945558.1">
    <property type="nucleotide sequence ID" value="NZ_JAMQAY010000005.1"/>
</dbReference>
<sequence>MRKLPALSAMKIFEVVGQTRSFTRAADRLNLTQSAVSRQVRNLEEQLGETLVIRRHHHLDLTPSGIELLEALQRAFHDVELTVRNIMEKSNQHRLRVNVPPTFAKRWLMPRLGSLRRFLPDIEISITTQLQDSLTERSILDCAIRFGDGEWPMLQSQLLMTERHIAVCAPQLLADRGTGGPLDLCGLTFLHVLASADQRYLTWQHWLDAAGLSHTDTRGGLEFDLLDMAIEAACNGLGVAVADRFMVASLMEEGRLMQVLDVEVEGHESYWLVTRAEQVDPANVKAFRQWLHLELSGDPELAGNRET</sequence>
<organism evidence="7 8">
    <name type="scientific">Ciceribacter sichuanensis</name>
    <dbReference type="NCBI Taxonomy" id="2949647"/>
    <lineage>
        <taxon>Bacteria</taxon>
        <taxon>Pseudomonadati</taxon>
        <taxon>Pseudomonadota</taxon>
        <taxon>Alphaproteobacteria</taxon>
        <taxon>Hyphomicrobiales</taxon>
        <taxon>Rhizobiaceae</taxon>
        <taxon>Ciceribacter</taxon>
    </lineage>
</organism>
<dbReference type="EMBL" id="JAMQAY010000005">
    <property type="protein sequence ID" value="MCM2402390.1"/>
    <property type="molecule type" value="Genomic_DNA"/>
</dbReference>
<keyword evidence="5" id="KW-0175">Coiled coil</keyword>
<evidence type="ECO:0000313" key="7">
    <source>
        <dbReference type="EMBL" id="MCM2402390.1"/>
    </source>
</evidence>
<reference evidence="7 8" key="1">
    <citation type="submission" date="2022-06" db="EMBL/GenBank/DDBJ databases">
        <authorList>
            <person name="Sun Q."/>
        </authorList>
    </citation>
    <scope>NUCLEOTIDE SEQUENCE [LARGE SCALE GENOMIC DNA]</scope>
    <source>
        <strain evidence="7 8">S153</strain>
    </source>
</reference>
<evidence type="ECO:0000256" key="4">
    <source>
        <dbReference type="ARBA" id="ARBA00023163"/>
    </source>
</evidence>
<comment type="similarity">
    <text evidence="1">Belongs to the LysR transcriptional regulatory family.</text>
</comment>
<dbReference type="PRINTS" id="PR00039">
    <property type="entry name" value="HTHLYSR"/>
</dbReference>
<dbReference type="Pfam" id="PF00126">
    <property type="entry name" value="HTH_1"/>
    <property type="match status" value="1"/>
</dbReference>
<keyword evidence="8" id="KW-1185">Reference proteome</keyword>
<dbReference type="InterPro" id="IPR036388">
    <property type="entry name" value="WH-like_DNA-bd_sf"/>
</dbReference>
<evidence type="ECO:0000256" key="1">
    <source>
        <dbReference type="ARBA" id="ARBA00009437"/>
    </source>
</evidence>
<evidence type="ECO:0000313" key="8">
    <source>
        <dbReference type="Proteomes" id="UP001155079"/>
    </source>
</evidence>
<dbReference type="PANTHER" id="PTHR30537">
    <property type="entry name" value="HTH-TYPE TRANSCRIPTIONAL REGULATOR"/>
    <property type="match status" value="1"/>
</dbReference>
<dbReference type="InterPro" id="IPR005119">
    <property type="entry name" value="LysR_subst-bd"/>
</dbReference>
<dbReference type="SUPFAM" id="SSF53850">
    <property type="entry name" value="Periplasmic binding protein-like II"/>
    <property type="match status" value="1"/>
</dbReference>